<dbReference type="PANTHER" id="PTHR43657">
    <property type="entry name" value="TRYPTOPHAN RNA-BINDING ATTENUATOR PROTEIN-LIKE PROTEIN"/>
    <property type="match status" value="1"/>
</dbReference>
<protein>
    <submittedName>
        <fullName evidence="2">Pfam:DUF124</fullName>
    </submittedName>
</protein>
<gene>
    <name evidence="2" type="ORF">SEMRO_495_G154460.1</name>
</gene>
<dbReference type="Pfam" id="PF01987">
    <property type="entry name" value="AIM24"/>
    <property type="match status" value="1"/>
</dbReference>
<comment type="caution">
    <text evidence="2">The sequence shown here is derived from an EMBL/GenBank/DDBJ whole genome shotgun (WGS) entry which is preliminary data.</text>
</comment>
<dbReference type="InterPro" id="IPR002838">
    <property type="entry name" value="AIM24"/>
</dbReference>
<proteinExistence type="predicted"/>
<dbReference type="InterPro" id="IPR036983">
    <property type="entry name" value="AIM24_sf"/>
</dbReference>
<organism evidence="2 3">
    <name type="scientific">Seminavis robusta</name>
    <dbReference type="NCBI Taxonomy" id="568900"/>
    <lineage>
        <taxon>Eukaryota</taxon>
        <taxon>Sar</taxon>
        <taxon>Stramenopiles</taxon>
        <taxon>Ochrophyta</taxon>
        <taxon>Bacillariophyta</taxon>
        <taxon>Bacillariophyceae</taxon>
        <taxon>Bacillariophycidae</taxon>
        <taxon>Naviculales</taxon>
        <taxon>Naviculaceae</taxon>
        <taxon>Seminavis</taxon>
    </lineage>
</organism>
<feature type="region of interest" description="Disordered" evidence="1">
    <location>
        <begin position="33"/>
        <end position="55"/>
    </location>
</feature>
<evidence type="ECO:0000256" key="1">
    <source>
        <dbReference type="SAM" id="MobiDB-lite"/>
    </source>
</evidence>
<feature type="compositionally biased region" description="Low complexity" evidence="1">
    <location>
        <begin position="415"/>
        <end position="429"/>
    </location>
</feature>
<dbReference type="AlphaFoldDB" id="A0A9N8E0F2"/>
<dbReference type="OrthoDB" id="1705416at2759"/>
<accession>A0A9N8E0F2</accession>
<dbReference type="PANTHER" id="PTHR43657:SF1">
    <property type="entry name" value="ALTERED INHERITANCE OF MITOCHONDRIA PROTEIN 24, MITOCHONDRIAL"/>
    <property type="match status" value="1"/>
</dbReference>
<dbReference type="SUPFAM" id="SSF51219">
    <property type="entry name" value="TRAP-like"/>
    <property type="match status" value="1"/>
</dbReference>
<feature type="compositionally biased region" description="Low complexity" evidence="1">
    <location>
        <begin position="437"/>
        <end position="455"/>
    </location>
</feature>
<sequence>MIRSSVGLLLRRSSRRSLQRRLHRSKEPAAIVAKQYFSSDDKPKPPSVTSSELAPISGDNLPAKLIDFQASSKIEGEESHIATVHLAPGETLRAESGAMLFMTQGIVMDTNLSGASSAFSRMMTGQNMFLTDFRYEGKEGTGTVGLGTDFPSKIMRFSLEEFEHSSLICQRGAFLASNPTVNIEMEYTKSLTAGFFGGQGFILQRLTGQGDVLIKGGGTIVCKELEEGESLRVTSGSIVCFEPTVEYDVQMMPGVKNVMFGGEGLFVTNLTGPGRVWLQGMPADRMIAEIARRVPAGGPGIGIPIGIGGSGGGAEGAAGADDAAVDGVGGGEEMVAASDAAIEADRQATVATSGAMPSDDIDADSQSALFGDAAPEDSSPSGTDGDSSPTPSTDEDFGDAAWASSEEPQFDDSTDSFSTTSDEPTFSDSGFFEDSTTTEGLGESAAEAASEAASETGGGILSTLWGIFSPFGDD</sequence>
<feature type="compositionally biased region" description="Low complexity" evidence="1">
    <location>
        <begin position="376"/>
        <end position="392"/>
    </location>
</feature>
<keyword evidence="3" id="KW-1185">Reference proteome</keyword>
<dbReference type="InterPro" id="IPR016031">
    <property type="entry name" value="Trp_RNA-bd_attenuator-like_dom"/>
</dbReference>
<dbReference type="Proteomes" id="UP001153069">
    <property type="component" value="Unassembled WGS sequence"/>
</dbReference>
<evidence type="ECO:0000313" key="2">
    <source>
        <dbReference type="EMBL" id="CAB9511650.1"/>
    </source>
</evidence>
<feature type="region of interest" description="Disordered" evidence="1">
    <location>
        <begin position="370"/>
        <end position="459"/>
    </location>
</feature>
<dbReference type="EMBL" id="CAICTM010000494">
    <property type="protein sequence ID" value="CAB9511650.1"/>
    <property type="molecule type" value="Genomic_DNA"/>
</dbReference>
<name>A0A9N8E0F2_9STRA</name>
<dbReference type="NCBIfam" id="TIGR00266">
    <property type="entry name" value="TIGR00266 family protein"/>
    <property type="match status" value="1"/>
</dbReference>
<reference evidence="2" key="1">
    <citation type="submission" date="2020-06" db="EMBL/GenBank/DDBJ databases">
        <authorList>
            <consortium name="Plant Systems Biology data submission"/>
        </authorList>
    </citation>
    <scope>NUCLEOTIDE SEQUENCE</scope>
    <source>
        <strain evidence="2">D6</strain>
    </source>
</reference>
<dbReference type="Gene3D" id="3.60.160.10">
    <property type="entry name" value="Mitochondrial biogenesis AIM24"/>
    <property type="match status" value="1"/>
</dbReference>
<evidence type="ECO:0000313" key="3">
    <source>
        <dbReference type="Proteomes" id="UP001153069"/>
    </source>
</evidence>